<sequence>MQDLSKTGRGESRMDGAPTVILIHKFVEIKLQKVTIALPNFDTAIVYSD</sequence>
<evidence type="ECO:0000313" key="1">
    <source>
        <dbReference type="EMBL" id="CEK57322.1"/>
    </source>
</evidence>
<name>A0A0B6YMB1_9EUPU</name>
<reference evidence="1" key="1">
    <citation type="submission" date="2014-12" db="EMBL/GenBank/DDBJ databases">
        <title>Insight into the proteome of Arion vulgaris.</title>
        <authorList>
            <person name="Aradska J."/>
            <person name="Bulat T."/>
            <person name="Smidak R."/>
            <person name="Sarate P."/>
            <person name="Gangsoo J."/>
            <person name="Sialana F."/>
            <person name="Bilban M."/>
            <person name="Lubec G."/>
        </authorList>
    </citation>
    <scope>NUCLEOTIDE SEQUENCE</scope>
    <source>
        <tissue evidence="1">Skin</tissue>
    </source>
</reference>
<organism evidence="1">
    <name type="scientific">Arion vulgaris</name>
    <dbReference type="NCBI Taxonomy" id="1028688"/>
    <lineage>
        <taxon>Eukaryota</taxon>
        <taxon>Metazoa</taxon>
        <taxon>Spiralia</taxon>
        <taxon>Lophotrochozoa</taxon>
        <taxon>Mollusca</taxon>
        <taxon>Gastropoda</taxon>
        <taxon>Heterobranchia</taxon>
        <taxon>Euthyneura</taxon>
        <taxon>Panpulmonata</taxon>
        <taxon>Eupulmonata</taxon>
        <taxon>Stylommatophora</taxon>
        <taxon>Helicina</taxon>
        <taxon>Arionoidea</taxon>
        <taxon>Arionidae</taxon>
        <taxon>Arion</taxon>
    </lineage>
</organism>
<gene>
    <name evidence="1" type="primary">ORF29870</name>
</gene>
<protein>
    <submittedName>
        <fullName evidence="1">Uncharacterized protein</fullName>
    </submittedName>
</protein>
<dbReference type="EMBL" id="HACG01010457">
    <property type="protein sequence ID" value="CEK57322.1"/>
    <property type="molecule type" value="Transcribed_RNA"/>
</dbReference>
<accession>A0A0B6YMB1</accession>
<proteinExistence type="predicted"/>
<dbReference type="AlphaFoldDB" id="A0A0B6YMB1"/>